<organism evidence="1 2">
    <name type="scientific">Crenobacter oryzisoli</name>
    <dbReference type="NCBI Taxonomy" id="3056844"/>
    <lineage>
        <taxon>Bacteria</taxon>
        <taxon>Pseudomonadati</taxon>
        <taxon>Pseudomonadota</taxon>
        <taxon>Betaproteobacteria</taxon>
        <taxon>Neisseriales</taxon>
        <taxon>Neisseriaceae</taxon>
        <taxon>Crenobacter</taxon>
    </lineage>
</organism>
<gene>
    <name evidence="1" type="ORF">QU481_11100</name>
</gene>
<sequence length="331" mass="36307">MINQQNTQLDQYEYVMSVRAVRAGRFIADIGQPRFLMVPDGEDPLPGDAVAANGWYKAVRARSIWQSAQGEERGDILFIVHGYNLSETEVMQRHRLLTQDLRALGFLGVVVSFDWPSDDKALAYLPDRHRAKRSAIELVNSGISYLSGKQTPDCAINIHLLGHSTGALVVREAFDDADDTAMFNSGWSVSQILFAAADVSSNSLAADNPSGESVYRHCMRLTNYSNRHDEALDLSNVKRLGVEPRAGRVGLPADSPTKAVNVDCSAYYQHLSNEPSVAAADQAAFLGLQSHSWFFGNRVFTRDLFATLTGVDRGAIKSRTTDGSGALVLKR</sequence>
<dbReference type="InterPro" id="IPR010297">
    <property type="entry name" value="DUF900_hydrolase"/>
</dbReference>
<evidence type="ECO:0000313" key="1">
    <source>
        <dbReference type="EMBL" id="MDN0075438.1"/>
    </source>
</evidence>
<evidence type="ECO:0000313" key="2">
    <source>
        <dbReference type="Proteomes" id="UP001168540"/>
    </source>
</evidence>
<dbReference type="RefSeq" id="WP_289830048.1">
    <property type="nucleotide sequence ID" value="NZ_JAUEDK010000017.1"/>
</dbReference>
<protein>
    <submittedName>
        <fullName evidence="1">Alpha/beta hydrolase</fullName>
    </submittedName>
</protein>
<keyword evidence="2" id="KW-1185">Reference proteome</keyword>
<keyword evidence="1" id="KW-0378">Hydrolase</keyword>
<comment type="caution">
    <text evidence="1">The sequence shown here is derived from an EMBL/GenBank/DDBJ whole genome shotgun (WGS) entry which is preliminary data.</text>
</comment>
<name>A0ABT7XNR3_9NEIS</name>
<proteinExistence type="predicted"/>
<dbReference type="InterPro" id="IPR029058">
    <property type="entry name" value="AB_hydrolase_fold"/>
</dbReference>
<dbReference type="EMBL" id="JAUEDK010000017">
    <property type="protein sequence ID" value="MDN0075438.1"/>
    <property type="molecule type" value="Genomic_DNA"/>
</dbReference>
<reference evidence="1" key="1">
    <citation type="submission" date="2023-06" db="EMBL/GenBank/DDBJ databases">
        <authorList>
            <person name="Zhang S."/>
        </authorList>
    </citation>
    <scope>NUCLEOTIDE SEQUENCE</scope>
    <source>
        <strain evidence="1">SG2303</strain>
    </source>
</reference>
<dbReference type="GO" id="GO:0016787">
    <property type="term" value="F:hydrolase activity"/>
    <property type="evidence" value="ECO:0007669"/>
    <property type="project" value="UniProtKB-KW"/>
</dbReference>
<dbReference type="Proteomes" id="UP001168540">
    <property type="component" value="Unassembled WGS sequence"/>
</dbReference>
<dbReference type="SUPFAM" id="SSF53474">
    <property type="entry name" value="alpha/beta-Hydrolases"/>
    <property type="match status" value="1"/>
</dbReference>
<accession>A0ABT7XNR3</accession>
<dbReference type="Pfam" id="PF05990">
    <property type="entry name" value="DUF900"/>
    <property type="match status" value="1"/>
</dbReference>